<dbReference type="Gene3D" id="3.20.20.210">
    <property type="match status" value="1"/>
</dbReference>
<dbReference type="PANTHER" id="PTHR47099:SF1">
    <property type="entry name" value="METHYLCOBAMIDE:COM METHYLTRANSFERASE MTBA"/>
    <property type="match status" value="1"/>
</dbReference>
<dbReference type="CDD" id="cd03465">
    <property type="entry name" value="URO-D_like"/>
    <property type="match status" value="1"/>
</dbReference>
<dbReference type="GO" id="GO:0006779">
    <property type="term" value="P:porphyrin-containing compound biosynthetic process"/>
    <property type="evidence" value="ECO:0007669"/>
    <property type="project" value="InterPro"/>
</dbReference>
<name>A0A9D1FZC1_9FIRM</name>
<gene>
    <name evidence="2" type="ORF">IAA84_01570</name>
</gene>
<evidence type="ECO:0000259" key="1">
    <source>
        <dbReference type="Pfam" id="PF01208"/>
    </source>
</evidence>
<dbReference type="GO" id="GO:0004853">
    <property type="term" value="F:uroporphyrinogen decarboxylase activity"/>
    <property type="evidence" value="ECO:0007669"/>
    <property type="project" value="InterPro"/>
</dbReference>
<protein>
    <submittedName>
        <fullName evidence="2">Uroporphyrinogen decarboxylase family protein</fullName>
    </submittedName>
</protein>
<dbReference type="InterPro" id="IPR000257">
    <property type="entry name" value="Uroporphyrinogen_deCOase"/>
</dbReference>
<dbReference type="Pfam" id="PF01208">
    <property type="entry name" value="URO-D"/>
    <property type="match status" value="1"/>
</dbReference>
<comment type="caution">
    <text evidence="2">The sequence shown here is derived from an EMBL/GenBank/DDBJ whole genome shotgun (WGS) entry which is preliminary data.</text>
</comment>
<sequence length="347" mass="38541">MNSYERVMTALQHKEPDRVPVYPILCGVMRKLTGVSYAQWSQDAQACAEGFLRSVQEFDIDCVVTLIDLSIECDAWGQKLIFPENEAAHPDYSQCVVGDIDEYDKIKKVDFRQSRRMMMHIDVLKRLVKELKGKKPVVAFVFGPLGVLSMLRGQQNLYMDLYDDPDAVRAAVCEVNETLKEYVAAICDTGVDAVMFDTLFASGSIMSKAMWKETEGQAAKELADVAHQKGVAVMVHNCGQRIYFDAQIESMNPVAISFLYPADDCADFAETKAKYGDKVALIGSVTPANALIGTDEEWDAQCRDQIDAMARGGGFILATGCEYPANAPLDRAQRMIDIAKTYGQYSK</sequence>
<feature type="domain" description="Uroporphyrinogen decarboxylase (URO-D)" evidence="1">
    <location>
        <begin position="4"/>
        <end position="342"/>
    </location>
</feature>
<dbReference type="InterPro" id="IPR052024">
    <property type="entry name" value="Methanogen_methyltrans"/>
</dbReference>
<proteinExistence type="predicted"/>
<dbReference type="PANTHER" id="PTHR47099">
    <property type="entry name" value="METHYLCOBAMIDE:COM METHYLTRANSFERASE MTBA"/>
    <property type="match status" value="1"/>
</dbReference>
<dbReference type="SUPFAM" id="SSF51726">
    <property type="entry name" value="UROD/MetE-like"/>
    <property type="match status" value="1"/>
</dbReference>
<dbReference type="InterPro" id="IPR038071">
    <property type="entry name" value="UROD/MetE-like_sf"/>
</dbReference>
<organism evidence="2 3">
    <name type="scientific">Candidatus Alectryocaccomicrobium excrementavium</name>
    <dbReference type="NCBI Taxonomy" id="2840668"/>
    <lineage>
        <taxon>Bacteria</taxon>
        <taxon>Bacillati</taxon>
        <taxon>Bacillota</taxon>
        <taxon>Clostridia</taxon>
        <taxon>Candidatus Alectryocaccomicrobium</taxon>
    </lineage>
</organism>
<dbReference type="AlphaFoldDB" id="A0A9D1FZC1"/>
<evidence type="ECO:0000313" key="3">
    <source>
        <dbReference type="Proteomes" id="UP000824140"/>
    </source>
</evidence>
<reference evidence="2" key="2">
    <citation type="journal article" date="2021" name="PeerJ">
        <title>Extensive microbial diversity within the chicken gut microbiome revealed by metagenomics and culture.</title>
        <authorList>
            <person name="Gilroy R."/>
            <person name="Ravi A."/>
            <person name="Getino M."/>
            <person name="Pursley I."/>
            <person name="Horton D.L."/>
            <person name="Alikhan N.F."/>
            <person name="Baker D."/>
            <person name="Gharbi K."/>
            <person name="Hall N."/>
            <person name="Watson M."/>
            <person name="Adriaenssens E.M."/>
            <person name="Foster-Nyarko E."/>
            <person name="Jarju S."/>
            <person name="Secka A."/>
            <person name="Antonio M."/>
            <person name="Oren A."/>
            <person name="Chaudhuri R.R."/>
            <person name="La Ragione R."/>
            <person name="Hildebrand F."/>
            <person name="Pallen M.J."/>
        </authorList>
    </citation>
    <scope>NUCLEOTIDE SEQUENCE</scope>
    <source>
        <strain evidence="2">13766</strain>
    </source>
</reference>
<reference evidence="2" key="1">
    <citation type="submission" date="2020-10" db="EMBL/GenBank/DDBJ databases">
        <authorList>
            <person name="Gilroy R."/>
        </authorList>
    </citation>
    <scope>NUCLEOTIDE SEQUENCE</scope>
    <source>
        <strain evidence="2">13766</strain>
    </source>
</reference>
<evidence type="ECO:0000313" key="2">
    <source>
        <dbReference type="EMBL" id="HIS91685.1"/>
    </source>
</evidence>
<dbReference type="Proteomes" id="UP000824140">
    <property type="component" value="Unassembled WGS sequence"/>
</dbReference>
<accession>A0A9D1FZC1</accession>
<dbReference type="EMBL" id="DVJN01000030">
    <property type="protein sequence ID" value="HIS91685.1"/>
    <property type="molecule type" value="Genomic_DNA"/>
</dbReference>